<feature type="compositionally biased region" description="Polar residues" evidence="1">
    <location>
        <begin position="436"/>
        <end position="452"/>
    </location>
</feature>
<feature type="region of interest" description="Disordered" evidence="1">
    <location>
        <begin position="436"/>
        <end position="469"/>
    </location>
</feature>
<dbReference type="FunFam" id="1.20.1270.60:FF:000068">
    <property type="entry name" value="Islet cell autoantigen"/>
    <property type="match status" value="1"/>
</dbReference>
<dbReference type="SMART" id="SM01237">
    <property type="entry name" value="ICA69"/>
    <property type="match status" value="1"/>
</dbReference>
<dbReference type="Pfam" id="PF04629">
    <property type="entry name" value="ICA69"/>
    <property type="match status" value="1"/>
</dbReference>
<dbReference type="InterPro" id="IPR006723">
    <property type="entry name" value="Islet_autoAg_Ica1_C"/>
</dbReference>
<dbReference type="InterPro" id="IPR024114">
    <property type="entry name" value="Islet_autoAg_Ica1/Ica1-like"/>
</dbReference>
<dbReference type="EnsemblMetazoa" id="ACHR009252-RA">
    <property type="protein sequence ID" value="ACHR009252-PA"/>
    <property type="gene ID" value="ACHR009252"/>
</dbReference>
<dbReference type="GO" id="GO:0051049">
    <property type="term" value="P:regulation of transport"/>
    <property type="evidence" value="ECO:0007669"/>
    <property type="project" value="TreeGrafter"/>
</dbReference>
<reference evidence="3" key="2">
    <citation type="submission" date="2020-05" db="UniProtKB">
        <authorList>
            <consortium name="EnsemblMetazoa"/>
        </authorList>
    </citation>
    <scope>IDENTIFICATION</scope>
    <source>
        <strain evidence="3">ACHKN1017</strain>
    </source>
</reference>
<dbReference type="PROSITE" id="PS50870">
    <property type="entry name" value="AH"/>
    <property type="match status" value="1"/>
</dbReference>
<feature type="domain" description="AH" evidence="2">
    <location>
        <begin position="31"/>
        <end position="233"/>
    </location>
</feature>
<dbReference type="Proteomes" id="UP000075881">
    <property type="component" value="Unassembled WGS sequence"/>
</dbReference>
<dbReference type="PANTHER" id="PTHR10164">
    <property type="entry name" value="ISLET CELL AUTOANTIGEN 1"/>
    <property type="match status" value="1"/>
</dbReference>
<dbReference type="SUPFAM" id="SSF103657">
    <property type="entry name" value="BAR/IMD domain-like"/>
    <property type="match status" value="1"/>
</dbReference>
<feature type="compositionally biased region" description="Low complexity" evidence="1">
    <location>
        <begin position="456"/>
        <end position="469"/>
    </location>
</feature>
<feature type="region of interest" description="Disordered" evidence="1">
    <location>
        <begin position="482"/>
        <end position="503"/>
    </location>
</feature>
<organism evidence="3 4">
    <name type="scientific">Anopheles christyi</name>
    <dbReference type="NCBI Taxonomy" id="43041"/>
    <lineage>
        <taxon>Eukaryota</taxon>
        <taxon>Metazoa</taxon>
        <taxon>Ecdysozoa</taxon>
        <taxon>Arthropoda</taxon>
        <taxon>Hexapoda</taxon>
        <taxon>Insecta</taxon>
        <taxon>Pterygota</taxon>
        <taxon>Neoptera</taxon>
        <taxon>Endopterygota</taxon>
        <taxon>Diptera</taxon>
        <taxon>Nematocera</taxon>
        <taxon>Culicoidea</taxon>
        <taxon>Culicidae</taxon>
        <taxon>Anophelinae</taxon>
        <taxon>Anopheles</taxon>
    </lineage>
</organism>
<dbReference type="InterPro" id="IPR027267">
    <property type="entry name" value="AH/BAR_dom_sf"/>
</dbReference>
<dbReference type="SMART" id="SM01015">
    <property type="entry name" value="Arfaptin"/>
    <property type="match status" value="1"/>
</dbReference>
<dbReference type="PANTHER" id="PTHR10164:SF4">
    <property type="entry name" value="GH23156P"/>
    <property type="match status" value="1"/>
</dbReference>
<name>A0A182KER4_9DIPT</name>
<dbReference type="Pfam" id="PF06456">
    <property type="entry name" value="Arfaptin"/>
    <property type="match status" value="1"/>
</dbReference>
<sequence>MLKSEFQHQFWVTKKAVQRKLGSKEDENIVASDGELDSKLELLQSVAESCSKLYRIIDQYQERVCILAQEENSLGKFLREVSKESPTTGKMMSTTGKAISYCGQQRIAIRVPLLRLHHDLHTFKGRAIADTHHTIQLMEKERTEYRAALSWMKSVSIQLDPDTGRGLEKFRKAQRHVKAAKTKFDKYTLDCLEKIDLLAAARCNMFSHALVGYQNAILQFAKKTDETYKNTLKHLAKDPHYSFSILKELTQANPNEEEKEGAPGETVDSQSDDKPADDDQMLFFKDDYKDDVGSLKDAEQTKPDKDNILKDVALEIDALLSGVPELSLSAASNLKPAKPLEDAATDLLGLSLDDEFSDFMSAPAPFLPSTLLTNCILTDDGGFDFSASLPTESEHPLQALQPSDEQPTNTGGTMGSSSKSSEKATDIFSSLLQSFSKQGSTGNSSDPSTAGTAKQGKLTSGSSSKTTGKDLSGWYQLFAELDPLSNPDAIPSKTDAPNNSMAA</sequence>
<reference evidence="4" key="1">
    <citation type="submission" date="2013-03" db="EMBL/GenBank/DDBJ databases">
        <title>The Genome Sequence of Anopheles christyi ACHKN1017.</title>
        <authorList>
            <consortium name="The Broad Institute Genomics Platform"/>
            <person name="Neafsey D.E."/>
            <person name="Besansky N."/>
            <person name="Walker B."/>
            <person name="Young S.K."/>
            <person name="Zeng Q."/>
            <person name="Gargeya S."/>
            <person name="Fitzgerald M."/>
            <person name="Haas B."/>
            <person name="Abouelleil A."/>
            <person name="Allen A.W."/>
            <person name="Alvarado L."/>
            <person name="Arachchi H.M."/>
            <person name="Berlin A.M."/>
            <person name="Chapman S.B."/>
            <person name="Gainer-Dewar J."/>
            <person name="Goldberg J."/>
            <person name="Griggs A."/>
            <person name="Gujja S."/>
            <person name="Hansen M."/>
            <person name="Howarth C."/>
            <person name="Imamovic A."/>
            <person name="Ireland A."/>
            <person name="Larimer J."/>
            <person name="McCowan C."/>
            <person name="Murphy C."/>
            <person name="Pearson M."/>
            <person name="Poon T.W."/>
            <person name="Priest M."/>
            <person name="Roberts A."/>
            <person name="Saif S."/>
            <person name="Shea T."/>
            <person name="Sisk P."/>
            <person name="Sykes S."/>
            <person name="Wortman J."/>
            <person name="Nusbaum C."/>
            <person name="Birren B."/>
        </authorList>
    </citation>
    <scope>NUCLEOTIDE SEQUENCE [LARGE SCALE GENOMIC DNA]</scope>
    <source>
        <strain evidence="4">ACHKN1017</strain>
    </source>
</reference>
<dbReference type="Gene3D" id="1.20.1270.60">
    <property type="entry name" value="Arfaptin homology (AH) domain/BAR domain"/>
    <property type="match status" value="1"/>
</dbReference>
<dbReference type="InterPro" id="IPR010504">
    <property type="entry name" value="AH_dom"/>
</dbReference>
<keyword evidence="4" id="KW-1185">Reference proteome</keyword>
<dbReference type="GO" id="GO:0019904">
    <property type="term" value="F:protein domain specific binding"/>
    <property type="evidence" value="ECO:0007669"/>
    <property type="project" value="InterPro"/>
</dbReference>
<dbReference type="VEuPathDB" id="VectorBase:ACHR009252"/>
<dbReference type="CDD" id="cd07661">
    <property type="entry name" value="BAR_ICA69"/>
    <property type="match status" value="1"/>
</dbReference>
<accession>A0A182KER4</accession>
<dbReference type="AlphaFoldDB" id="A0A182KER4"/>
<protein>
    <recommendedName>
        <fullName evidence="2">AH domain-containing protein</fullName>
    </recommendedName>
</protein>
<feature type="region of interest" description="Disordered" evidence="1">
    <location>
        <begin position="386"/>
        <end position="424"/>
    </location>
</feature>
<feature type="compositionally biased region" description="Low complexity" evidence="1">
    <location>
        <begin position="408"/>
        <end position="419"/>
    </location>
</feature>
<proteinExistence type="predicted"/>
<dbReference type="GO" id="GO:0005794">
    <property type="term" value="C:Golgi apparatus"/>
    <property type="evidence" value="ECO:0007669"/>
    <property type="project" value="TreeGrafter"/>
</dbReference>
<feature type="region of interest" description="Disordered" evidence="1">
    <location>
        <begin position="254"/>
        <end position="276"/>
    </location>
</feature>
<evidence type="ECO:0000259" key="2">
    <source>
        <dbReference type="PROSITE" id="PS50870"/>
    </source>
</evidence>
<dbReference type="STRING" id="43041.A0A182KER4"/>
<evidence type="ECO:0000313" key="4">
    <source>
        <dbReference type="Proteomes" id="UP000075881"/>
    </source>
</evidence>
<evidence type="ECO:0000256" key="1">
    <source>
        <dbReference type="SAM" id="MobiDB-lite"/>
    </source>
</evidence>
<evidence type="ECO:0000313" key="3">
    <source>
        <dbReference type="EnsemblMetazoa" id="ACHR009252-PA"/>
    </source>
</evidence>